<name>A0ACC0FF73_9ERIC</name>
<comment type="caution">
    <text evidence="1">The sequence shown here is derived from an EMBL/GenBank/DDBJ whole genome shotgun (WGS) entry which is preliminary data.</text>
</comment>
<reference evidence="1 2" key="1">
    <citation type="journal article" date="2022" name="Plant J.">
        <title>Chromosome-level genome of Camellia lanceoleosa provides a valuable resource for understanding genome evolution and self-incompatibility.</title>
        <authorList>
            <person name="Gong W."/>
            <person name="Xiao S."/>
            <person name="Wang L."/>
            <person name="Liao Z."/>
            <person name="Chang Y."/>
            <person name="Mo W."/>
            <person name="Hu G."/>
            <person name="Li W."/>
            <person name="Zhao G."/>
            <person name="Zhu H."/>
            <person name="Hu X."/>
            <person name="Ji K."/>
            <person name="Xiang X."/>
            <person name="Song Q."/>
            <person name="Yuan D."/>
            <person name="Jin S."/>
            <person name="Zhang L."/>
        </authorList>
    </citation>
    <scope>NUCLEOTIDE SEQUENCE [LARGE SCALE GENOMIC DNA]</scope>
    <source>
        <strain evidence="1">SQ_2022a</strain>
    </source>
</reference>
<accession>A0ACC0FF73</accession>
<gene>
    <name evidence="1" type="ORF">LOK49_LG13G02501</name>
</gene>
<organism evidence="1 2">
    <name type="scientific">Camellia lanceoleosa</name>
    <dbReference type="NCBI Taxonomy" id="1840588"/>
    <lineage>
        <taxon>Eukaryota</taxon>
        <taxon>Viridiplantae</taxon>
        <taxon>Streptophyta</taxon>
        <taxon>Embryophyta</taxon>
        <taxon>Tracheophyta</taxon>
        <taxon>Spermatophyta</taxon>
        <taxon>Magnoliopsida</taxon>
        <taxon>eudicotyledons</taxon>
        <taxon>Gunneridae</taxon>
        <taxon>Pentapetalae</taxon>
        <taxon>asterids</taxon>
        <taxon>Ericales</taxon>
        <taxon>Theaceae</taxon>
        <taxon>Camellia</taxon>
    </lineage>
</organism>
<proteinExistence type="predicted"/>
<dbReference type="EMBL" id="CM045771">
    <property type="protein sequence ID" value="KAI7987448.1"/>
    <property type="molecule type" value="Genomic_DNA"/>
</dbReference>
<dbReference type="Proteomes" id="UP001060215">
    <property type="component" value="Chromosome 14"/>
</dbReference>
<evidence type="ECO:0000313" key="1">
    <source>
        <dbReference type="EMBL" id="KAI7987448.1"/>
    </source>
</evidence>
<keyword evidence="2" id="KW-1185">Reference proteome</keyword>
<protein>
    <submittedName>
        <fullName evidence="1">NADPH--cytochrome P450 reductase 1</fullName>
    </submittedName>
</protein>
<evidence type="ECO:0000313" key="2">
    <source>
        <dbReference type="Proteomes" id="UP001060215"/>
    </source>
</evidence>
<sequence>MLEASTSFDFSYGDGEPTDNAARFYKWFTEENERGAWLQQLTYGVFSLGNHQYEHFNKDDAVKNLVIKLHSAKAKLDLVTQTKSKFVLENSKETEWGILIERNFDPNQQPGNSAPKAASNSSIILFFGS</sequence>